<feature type="compositionally biased region" description="Low complexity" evidence="7">
    <location>
        <begin position="660"/>
        <end position="669"/>
    </location>
</feature>
<evidence type="ECO:0000256" key="2">
    <source>
        <dbReference type="ARBA" id="ARBA00022801"/>
    </source>
</evidence>
<feature type="compositionally biased region" description="Basic and acidic residues" evidence="7">
    <location>
        <begin position="415"/>
        <end position="433"/>
    </location>
</feature>
<feature type="domain" description="Helicase C-terminal" evidence="9">
    <location>
        <begin position="251"/>
        <end position="399"/>
    </location>
</feature>
<comment type="similarity">
    <text evidence="5">Belongs to the DEAD box helicase family.</text>
</comment>
<feature type="compositionally biased region" description="Basic and acidic residues" evidence="7">
    <location>
        <begin position="633"/>
        <end position="657"/>
    </location>
</feature>
<dbReference type="Pfam" id="PF00271">
    <property type="entry name" value="Helicase_C"/>
    <property type="match status" value="1"/>
</dbReference>
<dbReference type="SMART" id="SM00490">
    <property type="entry name" value="HELICc"/>
    <property type="match status" value="1"/>
</dbReference>
<feature type="compositionally biased region" description="Basic and acidic residues" evidence="7">
    <location>
        <begin position="458"/>
        <end position="488"/>
    </location>
</feature>
<comment type="caution">
    <text evidence="11">The sequence shown here is derived from an EMBL/GenBank/DDBJ whole genome shotgun (WGS) entry which is preliminary data.</text>
</comment>
<evidence type="ECO:0000256" key="4">
    <source>
        <dbReference type="ARBA" id="ARBA00022840"/>
    </source>
</evidence>
<dbReference type="GO" id="GO:0016787">
    <property type="term" value="F:hydrolase activity"/>
    <property type="evidence" value="ECO:0007669"/>
    <property type="project" value="UniProtKB-KW"/>
</dbReference>
<dbReference type="InterPro" id="IPR014001">
    <property type="entry name" value="Helicase_ATP-bd"/>
</dbReference>
<gene>
    <name evidence="11" type="ORF">HNR67_008051</name>
</gene>
<dbReference type="EMBL" id="JACHMH010000001">
    <property type="protein sequence ID" value="MBB4681933.1"/>
    <property type="molecule type" value="Genomic_DNA"/>
</dbReference>
<evidence type="ECO:0000313" key="12">
    <source>
        <dbReference type="Proteomes" id="UP000533598"/>
    </source>
</evidence>
<dbReference type="InterPro" id="IPR050079">
    <property type="entry name" value="DEAD_box_RNA_helicase"/>
</dbReference>
<dbReference type="CDD" id="cd00268">
    <property type="entry name" value="DEADc"/>
    <property type="match status" value="1"/>
</dbReference>
<dbReference type="InterPro" id="IPR044742">
    <property type="entry name" value="DEAD/DEAH_RhlB"/>
</dbReference>
<dbReference type="GO" id="GO:0003724">
    <property type="term" value="F:RNA helicase activity"/>
    <property type="evidence" value="ECO:0007669"/>
    <property type="project" value="InterPro"/>
</dbReference>
<sequence>MSVDTSVSPARPEDAEGVVEQAVPSFSELGLPLPVVQALTRKGIITPFPIQAAAMPDALAGKDVLGRGQTGSGKTLAFGLPMLTRLAGSHAKPRQPRGLVLVPTRELAMQVQDSLTDYADALGLTCRMVVGGTSFPKQISALRRGVDLLIATPGRLADHVRQGTADLSEVTVTALDEADQMADMGFLPQVRELLDLVAADGQRLLFSATLDGDVDKLVRQYLKNPVTHSTAPSSASVTTMDHHVLLISAEDKNTIVAEVGARDGRTIMFVRTKHTVDRLTKKLRSLGVRAGALHGGKTQGARTRTLAEFREGIAPVLVATDVAARGIHVDGVSLVLHVDPPADPKDYLHRAGRTARAGESGTVVTLVLHNQRRSVQAMTGKAGVSPVTTKVRPGDQALIQLTGAREPSGEPIPDEPERPVGRRKFGDRPERGEGGGGYRGRSSWSDRGQGGRPNRFKPSTDERGGASRRDYTEARRDFRDSGEGRSDSTYRGGGEYRSNDRGGYRGSDNRSSDNRGADSRGGDFRRTDDSRGPREGGYRDNASRDSAPREGGYRENRYPGNRYSENRAGSGGSYGENRGYGENRSAGERTAGGGDRYRSGGDRYRSENRSEGRYDTPRSDNRHSAGTGSTGENRYRTENRSGGDNRRAGGEGWRGGEGRPSGNRSSSGGWQQRRHTGGATHRPSAGR</sequence>
<evidence type="ECO:0000256" key="5">
    <source>
        <dbReference type="ARBA" id="ARBA00038437"/>
    </source>
</evidence>
<proteinExistence type="inferred from homology"/>
<accession>A0A7W7CLF3</accession>
<dbReference type="PROSITE" id="PS51195">
    <property type="entry name" value="Q_MOTIF"/>
    <property type="match status" value="1"/>
</dbReference>
<keyword evidence="3 11" id="KW-0347">Helicase</keyword>
<evidence type="ECO:0000256" key="1">
    <source>
        <dbReference type="ARBA" id="ARBA00022741"/>
    </source>
</evidence>
<feature type="domain" description="Helicase ATP-binding" evidence="8">
    <location>
        <begin position="55"/>
        <end position="228"/>
    </location>
</feature>
<keyword evidence="12" id="KW-1185">Reference proteome</keyword>
<evidence type="ECO:0000256" key="7">
    <source>
        <dbReference type="SAM" id="MobiDB-lite"/>
    </source>
</evidence>
<evidence type="ECO:0000259" key="9">
    <source>
        <dbReference type="PROSITE" id="PS51194"/>
    </source>
</evidence>
<evidence type="ECO:0000256" key="6">
    <source>
        <dbReference type="PROSITE-ProRule" id="PRU00552"/>
    </source>
</evidence>
<dbReference type="SUPFAM" id="SSF52540">
    <property type="entry name" value="P-loop containing nucleoside triphosphate hydrolases"/>
    <property type="match status" value="1"/>
</dbReference>
<dbReference type="PROSITE" id="PS51192">
    <property type="entry name" value="HELICASE_ATP_BIND_1"/>
    <property type="match status" value="1"/>
</dbReference>
<dbReference type="InterPro" id="IPR011545">
    <property type="entry name" value="DEAD/DEAH_box_helicase_dom"/>
</dbReference>
<feature type="short sequence motif" description="Q motif" evidence="6">
    <location>
        <begin position="24"/>
        <end position="52"/>
    </location>
</feature>
<dbReference type="GO" id="GO:0005524">
    <property type="term" value="F:ATP binding"/>
    <property type="evidence" value="ECO:0007669"/>
    <property type="project" value="UniProtKB-KW"/>
</dbReference>
<dbReference type="GO" id="GO:0005829">
    <property type="term" value="C:cytosol"/>
    <property type="evidence" value="ECO:0007669"/>
    <property type="project" value="TreeGrafter"/>
</dbReference>
<keyword evidence="2" id="KW-0378">Hydrolase</keyword>
<keyword evidence="1" id="KW-0547">Nucleotide-binding</keyword>
<dbReference type="CDD" id="cd18787">
    <property type="entry name" value="SF2_C_DEAD"/>
    <property type="match status" value="1"/>
</dbReference>
<dbReference type="InterPro" id="IPR014014">
    <property type="entry name" value="RNA_helicase_DEAD_Q_motif"/>
</dbReference>
<protein>
    <submittedName>
        <fullName evidence="11">Superfamily II DNA/RNA helicase</fullName>
    </submittedName>
</protein>
<dbReference type="Proteomes" id="UP000533598">
    <property type="component" value="Unassembled WGS sequence"/>
</dbReference>
<feature type="compositionally biased region" description="Basic and acidic residues" evidence="7">
    <location>
        <begin position="595"/>
        <end position="623"/>
    </location>
</feature>
<dbReference type="InterPro" id="IPR027417">
    <property type="entry name" value="P-loop_NTPase"/>
</dbReference>
<dbReference type="InterPro" id="IPR001650">
    <property type="entry name" value="Helicase_C-like"/>
</dbReference>
<dbReference type="GO" id="GO:0003676">
    <property type="term" value="F:nucleic acid binding"/>
    <property type="evidence" value="ECO:0007669"/>
    <property type="project" value="InterPro"/>
</dbReference>
<dbReference type="AlphaFoldDB" id="A0A7W7CLF3"/>
<feature type="compositionally biased region" description="Basic and acidic residues" evidence="7">
    <location>
        <begin position="497"/>
        <end position="557"/>
    </location>
</feature>
<evidence type="ECO:0000259" key="10">
    <source>
        <dbReference type="PROSITE" id="PS51195"/>
    </source>
</evidence>
<feature type="region of interest" description="Disordered" evidence="7">
    <location>
        <begin position="400"/>
        <end position="687"/>
    </location>
</feature>
<organism evidence="11 12">
    <name type="scientific">Crossiella cryophila</name>
    <dbReference type="NCBI Taxonomy" id="43355"/>
    <lineage>
        <taxon>Bacteria</taxon>
        <taxon>Bacillati</taxon>
        <taxon>Actinomycetota</taxon>
        <taxon>Actinomycetes</taxon>
        <taxon>Pseudonocardiales</taxon>
        <taxon>Pseudonocardiaceae</taxon>
        <taxon>Crossiella</taxon>
    </lineage>
</organism>
<dbReference type="Gene3D" id="3.40.50.300">
    <property type="entry name" value="P-loop containing nucleotide triphosphate hydrolases"/>
    <property type="match status" value="2"/>
</dbReference>
<dbReference type="PROSITE" id="PS51194">
    <property type="entry name" value="HELICASE_CTER"/>
    <property type="match status" value="1"/>
</dbReference>
<dbReference type="SMART" id="SM00487">
    <property type="entry name" value="DEXDc"/>
    <property type="match status" value="1"/>
</dbReference>
<dbReference type="PANTHER" id="PTHR47959:SF13">
    <property type="entry name" value="ATP-DEPENDENT RNA HELICASE RHLE"/>
    <property type="match status" value="1"/>
</dbReference>
<dbReference type="PANTHER" id="PTHR47959">
    <property type="entry name" value="ATP-DEPENDENT RNA HELICASE RHLE-RELATED"/>
    <property type="match status" value="1"/>
</dbReference>
<name>A0A7W7CLF3_9PSEU</name>
<evidence type="ECO:0000313" key="11">
    <source>
        <dbReference type="EMBL" id="MBB4681933.1"/>
    </source>
</evidence>
<evidence type="ECO:0000259" key="8">
    <source>
        <dbReference type="PROSITE" id="PS51192"/>
    </source>
</evidence>
<dbReference type="Pfam" id="PF00270">
    <property type="entry name" value="DEAD"/>
    <property type="match status" value="1"/>
</dbReference>
<reference evidence="11 12" key="1">
    <citation type="submission" date="2020-08" db="EMBL/GenBank/DDBJ databases">
        <title>Sequencing the genomes of 1000 actinobacteria strains.</title>
        <authorList>
            <person name="Klenk H.-P."/>
        </authorList>
    </citation>
    <scope>NUCLEOTIDE SEQUENCE [LARGE SCALE GENOMIC DNA]</scope>
    <source>
        <strain evidence="11 12">DSM 44230</strain>
    </source>
</reference>
<feature type="domain" description="DEAD-box RNA helicase Q" evidence="10">
    <location>
        <begin position="24"/>
        <end position="52"/>
    </location>
</feature>
<keyword evidence="4" id="KW-0067">ATP-binding</keyword>
<evidence type="ECO:0000256" key="3">
    <source>
        <dbReference type="ARBA" id="ARBA00022806"/>
    </source>
</evidence>